<proteinExistence type="predicted"/>
<reference evidence="6 7" key="1">
    <citation type="journal article" date="2016" name="Nat. Commun.">
        <title>Thousands of microbial genomes shed light on interconnected biogeochemical processes in an aquifer system.</title>
        <authorList>
            <person name="Anantharaman K."/>
            <person name="Brown C.T."/>
            <person name="Hug L.A."/>
            <person name="Sharon I."/>
            <person name="Castelle C.J."/>
            <person name="Probst A.J."/>
            <person name="Thomas B.C."/>
            <person name="Singh A."/>
            <person name="Wilkins M.J."/>
            <person name="Karaoz U."/>
            <person name="Brodie E.L."/>
            <person name="Williams K.H."/>
            <person name="Hubbard S.S."/>
            <person name="Banfield J.F."/>
        </authorList>
    </citation>
    <scope>NUCLEOTIDE SEQUENCE [LARGE SCALE GENOMIC DNA]</scope>
</reference>
<name>A0A1F7GC12_9BACT</name>
<dbReference type="GO" id="GO:0006012">
    <property type="term" value="P:galactose metabolic process"/>
    <property type="evidence" value="ECO:0007669"/>
    <property type="project" value="TreeGrafter"/>
</dbReference>
<dbReference type="InterPro" id="IPR036554">
    <property type="entry name" value="GHMP_kinase_C_sf"/>
</dbReference>
<dbReference type="Proteomes" id="UP000177208">
    <property type="component" value="Unassembled WGS sequence"/>
</dbReference>
<evidence type="ECO:0000256" key="2">
    <source>
        <dbReference type="ARBA" id="ARBA00022777"/>
    </source>
</evidence>
<dbReference type="Gene3D" id="3.30.230.120">
    <property type="match status" value="1"/>
</dbReference>
<dbReference type="InterPro" id="IPR006204">
    <property type="entry name" value="GHMP_kinase_N_dom"/>
</dbReference>
<evidence type="ECO:0000259" key="5">
    <source>
        <dbReference type="Pfam" id="PF08544"/>
    </source>
</evidence>
<dbReference type="PIRSF" id="PIRSF036406">
    <property type="entry name" value="Hept_kin"/>
    <property type="match status" value="1"/>
</dbReference>
<feature type="domain" description="GHMP kinase C-terminal" evidence="5">
    <location>
        <begin position="227"/>
        <end position="305"/>
    </location>
</feature>
<dbReference type="InterPro" id="IPR001174">
    <property type="entry name" value="HddA/FKP"/>
</dbReference>
<dbReference type="EMBL" id="MFZG01000023">
    <property type="protein sequence ID" value="OGK16414.1"/>
    <property type="molecule type" value="Genomic_DNA"/>
</dbReference>
<protein>
    <recommendedName>
        <fullName evidence="8">GHMP kinase</fullName>
    </recommendedName>
</protein>
<dbReference type="AlphaFoldDB" id="A0A1F7GC12"/>
<feature type="domain" description="GHMP kinase N-terminal" evidence="4">
    <location>
        <begin position="77"/>
        <end position="155"/>
    </location>
</feature>
<accession>A0A1F7GC12</accession>
<dbReference type="SUPFAM" id="SSF55060">
    <property type="entry name" value="GHMP Kinase, C-terminal domain"/>
    <property type="match status" value="1"/>
</dbReference>
<keyword evidence="1" id="KW-0547">Nucleotide-binding</keyword>
<gene>
    <name evidence="6" type="ORF">A2774_03080</name>
</gene>
<evidence type="ECO:0008006" key="8">
    <source>
        <dbReference type="Google" id="ProtNLM"/>
    </source>
</evidence>
<evidence type="ECO:0000313" key="6">
    <source>
        <dbReference type="EMBL" id="OGK16414.1"/>
    </source>
</evidence>
<comment type="caution">
    <text evidence="6">The sequence shown here is derived from an EMBL/GenBank/DDBJ whole genome shotgun (WGS) entry which is preliminary data.</text>
</comment>
<dbReference type="Pfam" id="PF00288">
    <property type="entry name" value="GHMP_kinases_N"/>
    <property type="match status" value="1"/>
</dbReference>
<dbReference type="SUPFAM" id="SSF54211">
    <property type="entry name" value="Ribosomal protein S5 domain 2-like"/>
    <property type="match status" value="1"/>
</dbReference>
<organism evidence="6 7">
    <name type="scientific">Candidatus Roizmanbacteria bacterium RIFCSPHIGHO2_01_FULL_39_12c</name>
    <dbReference type="NCBI Taxonomy" id="1802031"/>
    <lineage>
        <taxon>Bacteria</taxon>
        <taxon>Candidatus Roizmaniibacteriota</taxon>
    </lineage>
</organism>
<sequence>MIVVRAPLRISFVGGGTDLPDFYRRYTGRVLSTTVDKYIYVVVNKTPLIPKISARYKISETVDRPDQLQHTRIKAALLDLKLKKGIEIASFGDLPAKTGLGSSSSFSVALLMALNALQGKKIKSFEAAESSCRLEIDLVGEPIGKQDQYAATFGGINIFEFKRDDSVNIIPVYLDYKIRLEFENHLLVFFTGITRDASSVLKEQKVNINKKMFTLKQMADSVFEFKTLLESGNFKEMGKMLHQGWLRKKSLASKISSGFIDQLYKAGINNGAWGGKIHGAGGGGCISFLTPVDKKNAIRQAVKKVAKSHKLSGFKEVPIRFVQSGAEIIFNSER</sequence>
<dbReference type="GO" id="GO:0005524">
    <property type="term" value="F:ATP binding"/>
    <property type="evidence" value="ECO:0007669"/>
    <property type="project" value="UniProtKB-KW"/>
</dbReference>
<evidence type="ECO:0000313" key="7">
    <source>
        <dbReference type="Proteomes" id="UP000177208"/>
    </source>
</evidence>
<keyword evidence="2" id="KW-0808">Transferase</keyword>
<evidence type="ECO:0000259" key="4">
    <source>
        <dbReference type="Pfam" id="PF00288"/>
    </source>
</evidence>
<evidence type="ECO:0000256" key="1">
    <source>
        <dbReference type="ARBA" id="ARBA00022741"/>
    </source>
</evidence>
<dbReference type="GO" id="GO:0005829">
    <property type="term" value="C:cytosol"/>
    <property type="evidence" value="ECO:0007669"/>
    <property type="project" value="TreeGrafter"/>
</dbReference>
<dbReference type="PRINTS" id="PR00960">
    <property type="entry name" value="LMBPPROTEIN"/>
</dbReference>
<dbReference type="PANTHER" id="PTHR10457:SF29">
    <property type="entry name" value="LMBP PROTEIN"/>
    <property type="match status" value="1"/>
</dbReference>
<dbReference type="PANTHER" id="PTHR10457">
    <property type="entry name" value="MEVALONATE KINASE/GALACTOKINASE"/>
    <property type="match status" value="1"/>
</dbReference>
<dbReference type="InterPro" id="IPR014606">
    <property type="entry name" value="Heptose_7-P_kinase"/>
</dbReference>
<dbReference type="Pfam" id="PF08544">
    <property type="entry name" value="GHMP_kinases_C"/>
    <property type="match status" value="1"/>
</dbReference>
<keyword evidence="3" id="KW-0067">ATP-binding</keyword>
<dbReference type="InterPro" id="IPR020568">
    <property type="entry name" value="Ribosomal_Su5_D2-typ_SF"/>
</dbReference>
<evidence type="ECO:0000256" key="3">
    <source>
        <dbReference type="ARBA" id="ARBA00022840"/>
    </source>
</evidence>
<dbReference type="GO" id="GO:0004335">
    <property type="term" value="F:galactokinase activity"/>
    <property type="evidence" value="ECO:0007669"/>
    <property type="project" value="TreeGrafter"/>
</dbReference>
<keyword evidence="2" id="KW-0418">Kinase</keyword>
<dbReference type="InterPro" id="IPR013750">
    <property type="entry name" value="GHMP_kinase_C_dom"/>
</dbReference>